<sequence length="366" mass="40603">MSNPKAKLTCYGVHSIPCYRYHQTMHAIGTSHNCMSCIQTDEMHEQRHRKIAELVAEYSVATGTDPAGLRDVFQQLNINNNPPEQAAPDPDADFEEEEAFAEAEDAPGDVAVAQPDNDDAEDAENLLEPVITEDTTQITETMPPPKLTKAEIRAQKKAAKAAKSQSKAAKNQKKHTINVRSEDVALIARILHGDSAANSADTHPLASDKEIDDVIKRNLGYVSNIEAHKKQLLSSIALKRRADRRPSQADEKDEEWENILAAILTKLGIEAAHISASVPSGAGSKKENRRSQRSSEEASALPMTIVANLKVAVKEDLERFINEQKETCVRAGAFWRYVGKPIFDRMTRIAMEVDWKTGMKLKERDE</sequence>
<dbReference type="EMBL" id="MU404357">
    <property type="protein sequence ID" value="KAI1610937.1"/>
    <property type="molecule type" value="Genomic_DNA"/>
</dbReference>
<gene>
    <name evidence="2" type="ORF">EDD36DRAFT_490159</name>
</gene>
<proteinExistence type="predicted"/>
<accession>A0AAN6DTK6</accession>
<evidence type="ECO:0000313" key="3">
    <source>
        <dbReference type="Proteomes" id="UP001203852"/>
    </source>
</evidence>
<dbReference type="Proteomes" id="UP001203852">
    <property type="component" value="Unassembled WGS sequence"/>
</dbReference>
<feature type="region of interest" description="Disordered" evidence="1">
    <location>
        <begin position="79"/>
        <end position="116"/>
    </location>
</feature>
<evidence type="ECO:0000256" key="1">
    <source>
        <dbReference type="SAM" id="MobiDB-lite"/>
    </source>
</evidence>
<protein>
    <submittedName>
        <fullName evidence="2">Uncharacterized protein</fullName>
    </submittedName>
</protein>
<name>A0AAN6DTK6_9EURO</name>
<dbReference type="AlphaFoldDB" id="A0AAN6DTK6"/>
<feature type="region of interest" description="Disordered" evidence="1">
    <location>
        <begin position="278"/>
        <end position="299"/>
    </location>
</feature>
<comment type="caution">
    <text evidence="2">The sequence shown here is derived from an EMBL/GenBank/DDBJ whole genome shotgun (WGS) entry which is preliminary data.</text>
</comment>
<feature type="compositionally biased region" description="Acidic residues" evidence="1">
    <location>
        <begin position="90"/>
        <end position="107"/>
    </location>
</feature>
<reference evidence="2" key="1">
    <citation type="journal article" date="2022" name="bioRxiv">
        <title>Deciphering the potential niche of two novel black yeast fungi from a biological soil crust based on their genomes, phenotypes, and melanin regulation.</title>
        <authorList>
            <consortium name="DOE Joint Genome Institute"/>
            <person name="Carr E.C."/>
            <person name="Barton Q."/>
            <person name="Grambo S."/>
            <person name="Sullivan M."/>
            <person name="Renfro C.M."/>
            <person name="Kuo A."/>
            <person name="Pangilinan J."/>
            <person name="Lipzen A."/>
            <person name="Keymanesh K."/>
            <person name="Savage E."/>
            <person name="Barry K."/>
            <person name="Grigoriev I.V."/>
            <person name="Riekhof W.R."/>
            <person name="Harris S.S."/>
        </authorList>
    </citation>
    <scope>NUCLEOTIDE SEQUENCE</scope>
    <source>
        <strain evidence="2">JF 03-4F</strain>
    </source>
</reference>
<keyword evidence="3" id="KW-1185">Reference proteome</keyword>
<feature type="compositionally biased region" description="Basic and acidic residues" evidence="1">
    <location>
        <begin position="284"/>
        <end position="296"/>
    </location>
</feature>
<organism evidence="2 3">
    <name type="scientific">Exophiala viscosa</name>
    <dbReference type="NCBI Taxonomy" id="2486360"/>
    <lineage>
        <taxon>Eukaryota</taxon>
        <taxon>Fungi</taxon>
        <taxon>Dikarya</taxon>
        <taxon>Ascomycota</taxon>
        <taxon>Pezizomycotina</taxon>
        <taxon>Eurotiomycetes</taxon>
        <taxon>Chaetothyriomycetidae</taxon>
        <taxon>Chaetothyriales</taxon>
        <taxon>Herpotrichiellaceae</taxon>
        <taxon>Exophiala</taxon>
    </lineage>
</organism>
<evidence type="ECO:0000313" key="2">
    <source>
        <dbReference type="EMBL" id="KAI1610937.1"/>
    </source>
</evidence>